<feature type="region of interest" description="Disordered" evidence="1">
    <location>
        <begin position="774"/>
        <end position="798"/>
    </location>
</feature>
<evidence type="ECO:0000313" key="2">
    <source>
        <dbReference type="EMBL" id="KAL2912736.1"/>
    </source>
</evidence>
<name>A0ABR4MZX2_9FUNG</name>
<dbReference type="EMBL" id="JADGIZ020000058">
    <property type="protein sequence ID" value="KAL2912736.1"/>
    <property type="molecule type" value="Genomic_DNA"/>
</dbReference>
<feature type="region of interest" description="Disordered" evidence="1">
    <location>
        <begin position="712"/>
        <end position="749"/>
    </location>
</feature>
<evidence type="ECO:0000256" key="1">
    <source>
        <dbReference type="SAM" id="MobiDB-lite"/>
    </source>
</evidence>
<comment type="caution">
    <text evidence="2">The sequence shown here is derived from an EMBL/GenBank/DDBJ whole genome shotgun (WGS) entry which is preliminary data.</text>
</comment>
<reference evidence="2 3" key="1">
    <citation type="submission" date="2023-09" db="EMBL/GenBank/DDBJ databases">
        <title>Pangenome analysis of Batrachochytrium dendrobatidis and related Chytrids.</title>
        <authorList>
            <person name="Yacoub M.N."/>
            <person name="Stajich J.E."/>
            <person name="James T.Y."/>
        </authorList>
    </citation>
    <scope>NUCLEOTIDE SEQUENCE [LARGE SCALE GENOMIC DNA]</scope>
    <source>
        <strain evidence="2 3">JEL0888</strain>
    </source>
</reference>
<dbReference type="Proteomes" id="UP001527925">
    <property type="component" value="Unassembled WGS sequence"/>
</dbReference>
<gene>
    <name evidence="2" type="ORF">HK105_207728</name>
</gene>
<dbReference type="CDD" id="cd12148">
    <property type="entry name" value="fungal_TF_MHR"/>
    <property type="match status" value="1"/>
</dbReference>
<evidence type="ECO:0000313" key="3">
    <source>
        <dbReference type="Proteomes" id="UP001527925"/>
    </source>
</evidence>
<feature type="region of interest" description="Disordered" evidence="1">
    <location>
        <begin position="66"/>
        <end position="93"/>
    </location>
</feature>
<sequence>MVRRITACESCVRKADLHRLRALEDQAPLLAPVAQTQAVQAPADAAGTSDLLARIAHLEASIAQMASAAAQPQPTQPPLPTHHGSHGAHASPPSLAPLPSLPQFVVDAKPSVWTPEERALIDSYRLLDPVLQFLIPHGIFVSRDFLLECIAESRVLELSLKSIGTHQFQALGNNDSSYSVGKRLYNDALVETNKAILNPSVANIIAFHSMFFSSFLNENEPVMRPSVDISRRMAIDLGLNDEQKLRAMPISESQRNNYRCAWYTLCQIDWLFSCSIGHDIMILPDMHKARYPFDMPLKPCDIQQLSDTKRIVDRSLDLELLSNSADGFFIPPVPGRGVLANLLAIERIMAAVASGMRVALTSTRSLIPFDESIQQDEFDRRFWMLEASLDGWLKHIPDEVRFFEQRARAILAARRSVKADDHSAQGSSATEARECIGGTGLGGAASWLSRDCDMTDPVSWRPLVVLGTYFTARMLLHRRELLRMLAESPHLVSVSRAFNESLQCALDFVDLLQIVIDFEAYRNLGPPFRLFISNLGVFLMAAKYTQGVSDTDKARILKGIEILKELLEQTNKAWIGSLVIIDLFMLEHLDTVEDPAEIFKQARKIQMRPPSLLTTDEQMETTGFVAESAVYQSGHESGLLVGALGVIESIHFRSGALGIKGFEGSLNWPAHKQNVMDAMLRSASTSDSPLCESRSTMCGMPVHNVDSISPSMHPPAMSLSGSHSSAASHAHHAHNASHHAREHQGLHQGPHHVGMSVLLAASADAAADLGDRGGEAGGTAFTGQSGYRGYPGLAASDE</sequence>
<feature type="compositionally biased region" description="Low complexity" evidence="1">
    <location>
        <begin position="716"/>
        <end position="728"/>
    </location>
</feature>
<keyword evidence="3" id="KW-1185">Reference proteome</keyword>
<protein>
    <recommendedName>
        <fullName evidence="4">Transcription factor domain-containing protein</fullName>
    </recommendedName>
</protein>
<accession>A0ABR4MZX2</accession>
<proteinExistence type="predicted"/>
<evidence type="ECO:0008006" key="4">
    <source>
        <dbReference type="Google" id="ProtNLM"/>
    </source>
</evidence>
<feature type="compositionally biased region" description="Basic residues" evidence="1">
    <location>
        <begin position="729"/>
        <end position="741"/>
    </location>
</feature>
<organism evidence="2 3">
    <name type="scientific">Polyrhizophydium stewartii</name>
    <dbReference type="NCBI Taxonomy" id="2732419"/>
    <lineage>
        <taxon>Eukaryota</taxon>
        <taxon>Fungi</taxon>
        <taxon>Fungi incertae sedis</taxon>
        <taxon>Chytridiomycota</taxon>
        <taxon>Chytridiomycota incertae sedis</taxon>
        <taxon>Chytridiomycetes</taxon>
        <taxon>Rhizophydiales</taxon>
        <taxon>Rhizophydiales incertae sedis</taxon>
        <taxon>Polyrhizophydium</taxon>
    </lineage>
</organism>